<dbReference type="Gene3D" id="3.40.50.1000">
    <property type="entry name" value="HAD superfamily/HAD-like"/>
    <property type="match status" value="1"/>
</dbReference>
<name>A0ABU8ECP7_9ACTN</name>
<sequence>MGLSDGTALAPDLHVPATGLLFDNDGVLVDSITAVENAWSRWALAYDVLPERALSIVHGRRAADTVALLVPEDVRVEATALVDAYELEDAELVAAMAGVPALLAMLPPGTWAVVTSGTRALATARLTAAGIPVPEVFVAAEDVAVGKPDPAGYLAAARGLGLTPAEALVLEDSPSGIAAGQAAGCRVLGIGEEALATDAELVVRDLAGARWSGDGLLLPAATVLRGPAGAH</sequence>
<dbReference type="InterPro" id="IPR041492">
    <property type="entry name" value="HAD_2"/>
</dbReference>
<dbReference type="PANTHER" id="PTHR43481">
    <property type="entry name" value="FRUCTOSE-1-PHOSPHATE PHOSPHATASE"/>
    <property type="match status" value="1"/>
</dbReference>
<dbReference type="NCBIfam" id="TIGR01509">
    <property type="entry name" value="HAD-SF-IA-v3"/>
    <property type="match status" value="1"/>
</dbReference>
<dbReference type="InterPro" id="IPR051806">
    <property type="entry name" value="HAD-like_SPP"/>
</dbReference>
<dbReference type="Proteomes" id="UP001373496">
    <property type="component" value="Unassembled WGS sequence"/>
</dbReference>
<proteinExistence type="predicted"/>
<dbReference type="InterPro" id="IPR006439">
    <property type="entry name" value="HAD-SF_hydro_IA"/>
</dbReference>
<dbReference type="RefSeq" id="WP_336393072.1">
    <property type="nucleotide sequence ID" value="NZ_JBAPLV010000049.1"/>
</dbReference>
<dbReference type="InterPro" id="IPR036412">
    <property type="entry name" value="HAD-like_sf"/>
</dbReference>
<dbReference type="InterPro" id="IPR023214">
    <property type="entry name" value="HAD_sf"/>
</dbReference>
<organism evidence="1 2">
    <name type="scientific">Klenkia terrae</name>
    <dbReference type="NCBI Taxonomy" id="1052259"/>
    <lineage>
        <taxon>Bacteria</taxon>
        <taxon>Bacillati</taxon>
        <taxon>Actinomycetota</taxon>
        <taxon>Actinomycetes</taxon>
        <taxon>Geodermatophilales</taxon>
        <taxon>Geodermatophilaceae</taxon>
        <taxon>Klenkia</taxon>
    </lineage>
</organism>
<dbReference type="EMBL" id="JBAPLV010000049">
    <property type="protein sequence ID" value="MEI4281388.1"/>
    <property type="molecule type" value="Genomic_DNA"/>
</dbReference>
<gene>
    <name evidence="1" type="ORF">UXQ13_23140</name>
</gene>
<dbReference type="SFLD" id="SFLDG01129">
    <property type="entry name" value="C1.5:_HAD__Beta-PGM__Phosphata"/>
    <property type="match status" value="1"/>
</dbReference>
<comment type="caution">
    <text evidence="1">The sequence shown here is derived from an EMBL/GenBank/DDBJ whole genome shotgun (WGS) entry which is preliminary data.</text>
</comment>
<dbReference type="GO" id="GO:0016787">
    <property type="term" value="F:hydrolase activity"/>
    <property type="evidence" value="ECO:0007669"/>
    <property type="project" value="UniProtKB-KW"/>
</dbReference>
<dbReference type="Pfam" id="PF13419">
    <property type="entry name" value="HAD_2"/>
    <property type="match status" value="1"/>
</dbReference>
<keyword evidence="2" id="KW-1185">Reference proteome</keyword>
<protein>
    <submittedName>
        <fullName evidence="1">HAD-IA family hydrolase</fullName>
    </submittedName>
</protein>
<dbReference type="SFLD" id="SFLDS00003">
    <property type="entry name" value="Haloacid_Dehalogenase"/>
    <property type="match status" value="1"/>
</dbReference>
<dbReference type="Gene3D" id="1.10.150.240">
    <property type="entry name" value="Putative phosphatase, domain 2"/>
    <property type="match status" value="1"/>
</dbReference>
<dbReference type="PANTHER" id="PTHR43481:SF4">
    <property type="entry name" value="GLYCEROL-1-PHOSPHATE PHOSPHOHYDROLASE 1-RELATED"/>
    <property type="match status" value="1"/>
</dbReference>
<accession>A0ABU8ECP7</accession>
<reference evidence="1 2" key="1">
    <citation type="submission" date="2024-03" db="EMBL/GenBank/DDBJ databases">
        <title>Draft genome sequence of Klenkia terrae.</title>
        <authorList>
            <person name="Duangmal K."/>
            <person name="Chantavorakit T."/>
        </authorList>
    </citation>
    <scope>NUCLEOTIDE SEQUENCE [LARGE SCALE GENOMIC DNA]</scope>
    <source>
        <strain evidence="1 2">JCM 17786</strain>
    </source>
</reference>
<keyword evidence="1" id="KW-0378">Hydrolase</keyword>
<dbReference type="SUPFAM" id="SSF56784">
    <property type="entry name" value="HAD-like"/>
    <property type="match status" value="1"/>
</dbReference>
<evidence type="ECO:0000313" key="2">
    <source>
        <dbReference type="Proteomes" id="UP001373496"/>
    </source>
</evidence>
<dbReference type="InterPro" id="IPR023198">
    <property type="entry name" value="PGP-like_dom2"/>
</dbReference>
<evidence type="ECO:0000313" key="1">
    <source>
        <dbReference type="EMBL" id="MEI4281388.1"/>
    </source>
</evidence>